<dbReference type="Gene3D" id="3.30.160.60">
    <property type="entry name" value="Classic Zinc Finger"/>
    <property type="match status" value="7"/>
</dbReference>
<feature type="compositionally biased region" description="Low complexity" evidence="13">
    <location>
        <begin position="183"/>
        <end position="202"/>
    </location>
</feature>
<feature type="compositionally biased region" description="Basic and acidic residues" evidence="13">
    <location>
        <begin position="211"/>
        <end position="220"/>
    </location>
</feature>
<evidence type="ECO:0000256" key="6">
    <source>
        <dbReference type="ARBA" id="ARBA00022771"/>
    </source>
</evidence>
<dbReference type="FunFam" id="3.30.160.60:FF:000110">
    <property type="entry name" value="Zinc finger protein-like"/>
    <property type="match status" value="1"/>
</dbReference>
<evidence type="ECO:0000256" key="8">
    <source>
        <dbReference type="ARBA" id="ARBA00023015"/>
    </source>
</evidence>
<evidence type="ECO:0000259" key="14">
    <source>
        <dbReference type="PROSITE" id="PS50157"/>
    </source>
</evidence>
<keyword evidence="11" id="KW-0539">Nucleus</keyword>
<feature type="region of interest" description="Disordered" evidence="13">
    <location>
        <begin position="399"/>
        <end position="422"/>
    </location>
</feature>
<keyword evidence="8" id="KW-0805">Transcription regulation</keyword>
<evidence type="ECO:0000256" key="13">
    <source>
        <dbReference type="SAM" id="MobiDB-lite"/>
    </source>
</evidence>
<evidence type="ECO:0000256" key="7">
    <source>
        <dbReference type="ARBA" id="ARBA00022833"/>
    </source>
</evidence>
<evidence type="ECO:0000256" key="2">
    <source>
        <dbReference type="ARBA" id="ARBA00004123"/>
    </source>
</evidence>
<dbReference type="SUPFAM" id="SSF57667">
    <property type="entry name" value="beta-beta-alpha zinc fingers"/>
    <property type="match status" value="5"/>
</dbReference>
<dbReference type="Pfam" id="PF00096">
    <property type="entry name" value="zf-C2H2"/>
    <property type="match status" value="7"/>
</dbReference>
<keyword evidence="9" id="KW-0238">DNA-binding</keyword>
<dbReference type="FunFam" id="3.30.160.60:FF:000097">
    <property type="entry name" value="Zinc finger protein"/>
    <property type="match status" value="1"/>
</dbReference>
<name>A0A8D8XQM8_9HEMI</name>
<keyword evidence="10" id="KW-0804">Transcription</keyword>
<feature type="domain" description="C2H2-type" evidence="14">
    <location>
        <begin position="264"/>
        <end position="291"/>
    </location>
</feature>
<dbReference type="GO" id="GO:0005634">
    <property type="term" value="C:nucleus"/>
    <property type="evidence" value="ECO:0007669"/>
    <property type="project" value="UniProtKB-SubCell"/>
</dbReference>
<dbReference type="EMBL" id="HBUF01342800">
    <property type="protein sequence ID" value="CAG6705898.1"/>
    <property type="molecule type" value="Transcribed_RNA"/>
</dbReference>
<dbReference type="PANTHER" id="PTHR24377">
    <property type="entry name" value="IP01015P-RELATED"/>
    <property type="match status" value="1"/>
</dbReference>
<reference evidence="15" key="1">
    <citation type="submission" date="2021-05" db="EMBL/GenBank/DDBJ databases">
        <authorList>
            <person name="Alioto T."/>
            <person name="Alioto T."/>
            <person name="Gomez Garrido J."/>
        </authorList>
    </citation>
    <scope>NUCLEOTIDE SEQUENCE</scope>
</reference>
<dbReference type="InterPro" id="IPR013087">
    <property type="entry name" value="Znf_C2H2_type"/>
</dbReference>
<dbReference type="SMART" id="SM00355">
    <property type="entry name" value="ZnF_C2H2"/>
    <property type="match status" value="8"/>
</dbReference>
<dbReference type="InterPro" id="IPR050826">
    <property type="entry name" value="Krueppel_C2H2_ZnFinger"/>
</dbReference>
<keyword evidence="5" id="KW-0677">Repeat</keyword>
<dbReference type="FunFam" id="3.30.160.60:FF:000683">
    <property type="entry name" value="Zinc finger protein 252"/>
    <property type="match status" value="1"/>
</dbReference>
<keyword evidence="6 12" id="KW-0863">Zinc-finger</keyword>
<dbReference type="GO" id="GO:0008270">
    <property type="term" value="F:zinc ion binding"/>
    <property type="evidence" value="ECO:0007669"/>
    <property type="project" value="UniProtKB-KW"/>
</dbReference>
<dbReference type="FunFam" id="3.30.160.60:FF:000176">
    <property type="entry name" value="zinc finger protein 70"/>
    <property type="match status" value="1"/>
</dbReference>
<evidence type="ECO:0000256" key="10">
    <source>
        <dbReference type="ARBA" id="ARBA00023163"/>
    </source>
</evidence>
<evidence type="ECO:0000256" key="1">
    <source>
        <dbReference type="ARBA" id="ARBA00003767"/>
    </source>
</evidence>
<evidence type="ECO:0000256" key="5">
    <source>
        <dbReference type="ARBA" id="ARBA00022737"/>
    </source>
</evidence>
<feature type="domain" description="C2H2-type" evidence="14">
    <location>
        <begin position="435"/>
        <end position="462"/>
    </location>
</feature>
<dbReference type="FunFam" id="3.30.160.60:FF:000706">
    <property type="entry name" value="Zinc finger protein"/>
    <property type="match status" value="1"/>
</dbReference>
<comment type="similarity">
    <text evidence="3">Belongs to the krueppel C2H2-type zinc-finger protein family.</text>
</comment>
<evidence type="ECO:0000256" key="12">
    <source>
        <dbReference type="PROSITE-ProRule" id="PRU00042"/>
    </source>
</evidence>
<dbReference type="PROSITE" id="PS50157">
    <property type="entry name" value="ZINC_FINGER_C2H2_2"/>
    <property type="match status" value="8"/>
</dbReference>
<accession>A0A8D8XQM8</accession>
<proteinExistence type="inferred from homology"/>
<comment type="subcellular location">
    <subcellularLocation>
        <location evidence="2">Nucleus</location>
    </subcellularLocation>
</comment>
<feature type="domain" description="C2H2-type" evidence="14">
    <location>
        <begin position="292"/>
        <end position="319"/>
    </location>
</feature>
<feature type="region of interest" description="Disordered" evidence="13">
    <location>
        <begin position="181"/>
        <end position="248"/>
    </location>
</feature>
<feature type="domain" description="C2H2-type" evidence="14">
    <location>
        <begin position="320"/>
        <end position="347"/>
    </location>
</feature>
<organism evidence="15">
    <name type="scientific">Cacopsylla melanoneura</name>
    <dbReference type="NCBI Taxonomy" id="428564"/>
    <lineage>
        <taxon>Eukaryota</taxon>
        <taxon>Metazoa</taxon>
        <taxon>Ecdysozoa</taxon>
        <taxon>Arthropoda</taxon>
        <taxon>Hexapoda</taxon>
        <taxon>Insecta</taxon>
        <taxon>Pterygota</taxon>
        <taxon>Neoptera</taxon>
        <taxon>Paraneoptera</taxon>
        <taxon>Hemiptera</taxon>
        <taxon>Sternorrhyncha</taxon>
        <taxon>Psylloidea</taxon>
        <taxon>Psyllidae</taxon>
        <taxon>Psyllinae</taxon>
        <taxon>Cacopsylla</taxon>
    </lineage>
</organism>
<evidence type="ECO:0000256" key="4">
    <source>
        <dbReference type="ARBA" id="ARBA00022723"/>
    </source>
</evidence>
<keyword evidence="7" id="KW-0862">Zinc</keyword>
<dbReference type="GO" id="GO:0003677">
    <property type="term" value="F:DNA binding"/>
    <property type="evidence" value="ECO:0007669"/>
    <property type="project" value="UniProtKB-KW"/>
</dbReference>
<feature type="domain" description="C2H2-type" evidence="14">
    <location>
        <begin position="113"/>
        <end position="136"/>
    </location>
</feature>
<evidence type="ECO:0000256" key="9">
    <source>
        <dbReference type="ARBA" id="ARBA00023125"/>
    </source>
</evidence>
<feature type="domain" description="C2H2-type" evidence="14">
    <location>
        <begin position="463"/>
        <end position="490"/>
    </location>
</feature>
<feature type="domain" description="C2H2-type" evidence="14">
    <location>
        <begin position="491"/>
        <end position="518"/>
    </location>
</feature>
<sequence>MATPEMLQPTVQLIELEHNSQYSHRNKLGIKQDVSSIFGKKYKPKIIIANQGQGGPQGSAHESRPFACMFCPAAFKNETSLVAHVRVHVSGNTVHVANGNAAPPASGPKQIVHSCVYCNRSFKQQTNLEIHMRTYHPYGDATAGGGGSGSNQQLNYNVNQAQAALNASYMSGLALWEYKHMEQQQQQQQQGEGNNSSSEGQQRAGGGGEHNVVKTEKMERMEEEEGDDHEQRGGEEYRSGGGEGTTSWEKVSRDLSAYAVERPYTCDYCNKCFKQEAHLKQHVRIHTDDRPYGCTYCGKAFRQKAVLNQHVRLHTGEKPYTCAHCAERFRQMTTLKLHMRKHLCEAISSGNYTSPVFGSAQYKDIVKLMGQKGAVVPPGGELTNQQAANALSQHIQQMQQQNGSHMGRGPGRPRGSINPSQHTGDMNLYYVERPHACKFCSKCFKQEAHLKLHIRTHSDYRPFACTYCGKCFRLKAILNQHLRLHTGEKPYECETCGEKFRQMTTLKLHMRKHLAEVALSGGQLANQAEYAEVIGLIQKGDAGGDGERARAEVAHSQGQGPAVVVVQVGQSSESGDGVNIQ</sequence>
<dbReference type="PROSITE" id="PS00028">
    <property type="entry name" value="ZINC_FINGER_C2H2_1"/>
    <property type="match status" value="8"/>
</dbReference>
<dbReference type="FunFam" id="3.30.160.60:FF:000226">
    <property type="entry name" value="Zinc finger protein 236 variant"/>
    <property type="match status" value="1"/>
</dbReference>
<keyword evidence="4" id="KW-0479">Metal-binding</keyword>
<dbReference type="InterPro" id="IPR036236">
    <property type="entry name" value="Znf_C2H2_sf"/>
</dbReference>
<evidence type="ECO:0000256" key="11">
    <source>
        <dbReference type="ARBA" id="ARBA00023242"/>
    </source>
</evidence>
<feature type="domain" description="C2H2-type" evidence="14">
    <location>
        <begin position="66"/>
        <end position="93"/>
    </location>
</feature>
<dbReference type="AlphaFoldDB" id="A0A8D8XQM8"/>
<feature type="compositionally biased region" description="Basic and acidic residues" evidence="13">
    <location>
        <begin position="229"/>
        <end position="238"/>
    </location>
</feature>
<protein>
    <submittedName>
        <fullName evidence="15">Zinc finger protein 527</fullName>
    </submittedName>
</protein>
<evidence type="ECO:0000256" key="3">
    <source>
        <dbReference type="ARBA" id="ARBA00006991"/>
    </source>
</evidence>
<comment type="function">
    <text evidence="1">May be involved in transcriptional regulation.</text>
</comment>
<evidence type="ECO:0000313" key="15">
    <source>
        <dbReference type="EMBL" id="CAG6705898.1"/>
    </source>
</evidence>